<evidence type="ECO:0000313" key="7">
    <source>
        <dbReference type="Proteomes" id="UP001497623"/>
    </source>
</evidence>
<proteinExistence type="predicted"/>
<organism evidence="6 7">
    <name type="scientific">Meganyctiphanes norvegica</name>
    <name type="common">Northern krill</name>
    <name type="synonym">Thysanopoda norvegica</name>
    <dbReference type="NCBI Taxonomy" id="48144"/>
    <lineage>
        <taxon>Eukaryota</taxon>
        <taxon>Metazoa</taxon>
        <taxon>Ecdysozoa</taxon>
        <taxon>Arthropoda</taxon>
        <taxon>Crustacea</taxon>
        <taxon>Multicrustacea</taxon>
        <taxon>Malacostraca</taxon>
        <taxon>Eumalacostraca</taxon>
        <taxon>Eucarida</taxon>
        <taxon>Euphausiacea</taxon>
        <taxon>Euphausiidae</taxon>
        <taxon>Meganyctiphanes</taxon>
    </lineage>
</organism>
<dbReference type="Gene3D" id="1.20.1740.10">
    <property type="entry name" value="Amino acid/polyamine transporter I"/>
    <property type="match status" value="1"/>
</dbReference>
<dbReference type="EMBL" id="CAXKWB010028228">
    <property type="protein sequence ID" value="CAL4133466.1"/>
    <property type="molecule type" value="Genomic_DNA"/>
</dbReference>
<evidence type="ECO:0000256" key="1">
    <source>
        <dbReference type="ARBA" id="ARBA00004141"/>
    </source>
</evidence>
<name>A0AAV2RQZ1_MEGNR</name>
<evidence type="ECO:0000256" key="4">
    <source>
        <dbReference type="ARBA" id="ARBA00023136"/>
    </source>
</evidence>
<keyword evidence="3 5" id="KW-1133">Transmembrane helix</keyword>
<keyword evidence="2 5" id="KW-0812">Transmembrane</keyword>
<feature type="transmembrane region" description="Helical" evidence="5">
    <location>
        <begin position="145"/>
        <end position="161"/>
    </location>
</feature>
<sequence length="199" mass="22482">TFSNRMLGVMAWIMPIFVACATFSSLNGLIFFGSRLYYASARDGHLPDVIGLININRYTPVPSLAFLLCISIIYIIPSNTDLLVNYVSFCMSIFMTGSIGALLWLRIKQPNRPRPIKVWIIVPIIYFFVCIFLVVFPIIQNPRDLGIAIAIILLGIPIYYIKKKGTAGGCCSGFMRKFTRICQLLVEGVPEEEQEWDEE</sequence>
<dbReference type="GO" id="GO:0015179">
    <property type="term" value="F:L-amino acid transmembrane transporter activity"/>
    <property type="evidence" value="ECO:0007669"/>
    <property type="project" value="TreeGrafter"/>
</dbReference>
<comment type="subcellular location">
    <subcellularLocation>
        <location evidence="1">Membrane</location>
        <topology evidence="1">Multi-pass membrane protein</topology>
    </subcellularLocation>
</comment>
<dbReference type="InterPro" id="IPR050598">
    <property type="entry name" value="AminoAcid_Transporter"/>
</dbReference>
<dbReference type="PANTHER" id="PTHR11785">
    <property type="entry name" value="AMINO ACID TRANSPORTER"/>
    <property type="match status" value="1"/>
</dbReference>
<evidence type="ECO:0000313" key="6">
    <source>
        <dbReference type="EMBL" id="CAL4133466.1"/>
    </source>
</evidence>
<evidence type="ECO:0000256" key="2">
    <source>
        <dbReference type="ARBA" id="ARBA00022692"/>
    </source>
</evidence>
<evidence type="ECO:0000256" key="3">
    <source>
        <dbReference type="ARBA" id="ARBA00022989"/>
    </source>
</evidence>
<dbReference type="GO" id="GO:0016020">
    <property type="term" value="C:membrane"/>
    <property type="evidence" value="ECO:0007669"/>
    <property type="project" value="UniProtKB-SubCell"/>
</dbReference>
<feature type="transmembrane region" description="Helical" evidence="5">
    <location>
        <begin position="83"/>
        <end position="106"/>
    </location>
</feature>
<keyword evidence="4 5" id="KW-0472">Membrane</keyword>
<evidence type="ECO:0000256" key="5">
    <source>
        <dbReference type="SAM" id="Phobius"/>
    </source>
</evidence>
<feature type="transmembrane region" description="Helical" evidence="5">
    <location>
        <begin position="12"/>
        <end position="38"/>
    </location>
</feature>
<dbReference type="PANTHER" id="PTHR11785:SF528">
    <property type="entry name" value="AMINO ACID TRANSPORTER PROTEIN JHI-21"/>
    <property type="match status" value="1"/>
</dbReference>
<comment type="caution">
    <text evidence="6">The sequence shown here is derived from an EMBL/GenBank/DDBJ whole genome shotgun (WGS) entry which is preliminary data.</text>
</comment>
<feature type="transmembrane region" description="Helical" evidence="5">
    <location>
        <begin position="118"/>
        <end position="139"/>
    </location>
</feature>
<keyword evidence="7" id="KW-1185">Reference proteome</keyword>
<feature type="non-terminal residue" evidence="6">
    <location>
        <position position="1"/>
    </location>
</feature>
<protein>
    <submittedName>
        <fullName evidence="6">Uncharacterized protein</fullName>
    </submittedName>
</protein>
<gene>
    <name evidence="6" type="ORF">MNOR_LOCUS27198</name>
</gene>
<reference evidence="6 7" key="1">
    <citation type="submission" date="2024-05" db="EMBL/GenBank/DDBJ databases">
        <authorList>
            <person name="Wallberg A."/>
        </authorList>
    </citation>
    <scope>NUCLEOTIDE SEQUENCE [LARGE SCALE GENOMIC DNA]</scope>
</reference>
<accession>A0AAV2RQZ1</accession>
<dbReference type="InterPro" id="IPR002293">
    <property type="entry name" value="AA/rel_permease1"/>
</dbReference>
<feature type="transmembrane region" description="Helical" evidence="5">
    <location>
        <begin position="58"/>
        <end position="77"/>
    </location>
</feature>
<dbReference type="Pfam" id="PF13520">
    <property type="entry name" value="AA_permease_2"/>
    <property type="match status" value="1"/>
</dbReference>
<dbReference type="Proteomes" id="UP001497623">
    <property type="component" value="Unassembled WGS sequence"/>
</dbReference>
<dbReference type="AlphaFoldDB" id="A0AAV2RQZ1"/>